<protein>
    <submittedName>
        <fullName evidence="4">Tetratricopeptide repeat protein</fullName>
    </submittedName>
</protein>
<comment type="caution">
    <text evidence="4">The sequence shown here is derived from an EMBL/GenBank/DDBJ whole genome shotgun (WGS) entry which is preliminary data.</text>
</comment>
<gene>
    <name evidence="4" type="ORF">IQ241_22740</name>
</gene>
<dbReference type="PANTHER" id="PTHR45954">
    <property type="entry name" value="LD33695P"/>
    <property type="match status" value="1"/>
</dbReference>
<dbReference type="RefSeq" id="WP_193911664.1">
    <property type="nucleotide sequence ID" value="NZ_JADEXG010000082.1"/>
</dbReference>
<keyword evidence="2" id="KW-0963">Cytoplasm</keyword>
<proteinExistence type="predicted"/>
<dbReference type="InterPro" id="IPR011990">
    <property type="entry name" value="TPR-like_helical_dom_sf"/>
</dbReference>
<accession>A0A8J7AYE5</accession>
<keyword evidence="5" id="KW-1185">Reference proteome</keyword>
<dbReference type="SUPFAM" id="SSF48452">
    <property type="entry name" value="TPR-like"/>
    <property type="match status" value="1"/>
</dbReference>
<dbReference type="GO" id="GO:0005092">
    <property type="term" value="F:GDP-dissociation inhibitor activity"/>
    <property type="evidence" value="ECO:0007669"/>
    <property type="project" value="TreeGrafter"/>
</dbReference>
<evidence type="ECO:0000313" key="5">
    <source>
        <dbReference type="Proteomes" id="UP000636505"/>
    </source>
</evidence>
<dbReference type="GO" id="GO:0005938">
    <property type="term" value="C:cell cortex"/>
    <property type="evidence" value="ECO:0007669"/>
    <property type="project" value="TreeGrafter"/>
</dbReference>
<dbReference type="GO" id="GO:0001965">
    <property type="term" value="F:G-protein alpha-subunit binding"/>
    <property type="evidence" value="ECO:0007669"/>
    <property type="project" value="TreeGrafter"/>
</dbReference>
<keyword evidence="3" id="KW-0677">Repeat</keyword>
<dbReference type="Gene3D" id="1.25.40.10">
    <property type="entry name" value="Tetratricopeptide repeat domain"/>
    <property type="match status" value="2"/>
</dbReference>
<sequence>MVQPSEFKSLDERYLDLIEGIVQQTLKGNIRSKQQVRSRLIDAVERGTGEIFERCLASQIDAIQPELETSLKAPRMLRALQTIQTQWQQWQQSQQASQAVAAAAEKLQTAALEARLLAFLQVVDPNQPAGGEPLSREQLKQLAQRLQDAAAADLKSLGQGIQAGLESFGRLEGDLMGWLYRPAGSAVGFGALQDGPWERWRQQVQSALPRQLFAALAQQQPVTEVAIAASQIEAGGWVELLVLLQLIQQSLVNWFDRQPYDIRAGKQLSYSTFLIFAAVWSQLFQGFQSIRPSLSEASFQAMLQTLRGFAQRDDFPLYGGVFASFSGSYLKETLDYFTDPLKQVEGTQEKARLLTLLGYSQRNLGRLDRAEQFHQGALQTARAAGDAACEIANLCHLARTAALAADYPLAIDLSQRALIAARQRGDRLGEANALVNLGYSQVLSGQASERIDEALYGGAIAYLEQGLELAGKQSDRQSQALAYSSLGLGYSISGQPGRAIAILEQGLPTLQASGNIYLQGLHALYLAEANHALSQFAAVVYYSHLSLYLLESMGAKEWRQAAGLAMVLQGQLGEATFQQHLQSQRSQLVKQIGIEGYDALPELLAQYRAD</sequence>
<reference evidence="4" key="1">
    <citation type="submission" date="2020-10" db="EMBL/GenBank/DDBJ databases">
        <authorList>
            <person name="Castelo-Branco R."/>
            <person name="Eusebio N."/>
            <person name="Adriana R."/>
            <person name="Vieira A."/>
            <person name="Brugerolle De Fraissinette N."/>
            <person name="Rezende De Castro R."/>
            <person name="Schneider M.P."/>
            <person name="Vasconcelos V."/>
            <person name="Leao P.N."/>
        </authorList>
    </citation>
    <scope>NUCLEOTIDE SEQUENCE</scope>
    <source>
        <strain evidence="4">LEGE 07310</strain>
    </source>
</reference>
<dbReference type="Proteomes" id="UP000636505">
    <property type="component" value="Unassembled WGS sequence"/>
</dbReference>
<dbReference type="InterPro" id="IPR052386">
    <property type="entry name" value="GPSM"/>
</dbReference>
<dbReference type="EMBL" id="JADEXG010000082">
    <property type="protein sequence ID" value="MBE9080073.1"/>
    <property type="molecule type" value="Genomic_DNA"/>
</dbReference>
<evidence type="ECO:0000313" key="4">
    <source>
        <dbReference type="EMBL" id="MBE9080073.1"/>
    </source>
</evidence>
<dbReference type="AlphaFoldDB" id="A0A8J7AYE5"/>
<organism evidence="4 5">
    <name type="scientific">Vasconcelosia minhoensis LEGE 07310</name>
    <dbReference type="NCBI Taxonomy" id="915328"/>
    <lineage>
        <taxon>Bacteria</taxon>
        <taxon>Bacillati</taxon>
        <taxon>Cyanobacteriota</taxon>
        <taxon>Cyanophyceae</taxon>
        <taxon>Nodosilineales</taxon>
        <taxon>Cymatolegaceae</taxon>
        <taxon>Vasconcelosia</taxon>
        <taxon>Vasconcelosia minhoensis</taxon>
    </lineage>
</organism>
<evidence type="ECO:0000256" key="3">
    <source>
        <dbReference type="ARBA" id="ARBA00022737"/>
    </source>
</evidence>
<name>A0A8J7AYE5_9CYAN</name>
<comment type="subcellular location">
    <subcellularLocation>
        <location evidence="1">Cytoplasm</location>
    </subcellularLocation>
</comment>
<evidence type="ECO:0000256" key="1">
    <source>
        <dbReference type="ARBA" id="ARBA00004496"/>
    </source>
</evidence>
<dbReference type="PANTHER" id="PTHR45954:SF1">
    <property type="entry name" value="LD33695P"/>
    <property type="match status" value="1"/>
</dbReference>
<evidence type="ECO:0000256" key="2">
    <source>
        <dbReference type="ARBA" id="ARBA00022490"/>
    </source>
</evidence>